<evidence type="ECO:0000256" key="16">
    <source>
        <dbReference type="PIRSR" id="PIRSR601508-1"/>
    </source>
</evidence>
<keyword evidence="7" id="KW-0770">Synapse</keyword>
<dbReference type="Pfam" id="PF01094">
    <property type="entry name" value="ANF_receptor"/>
    <property type="match status" value="1"/>
</dbReference>
<dbReference type="Gene3D" id="1.10.287.70">
    <property type="match status" value="1"/>
</dbReference>
<evidence type="ECO:0000256" key="14">
    <source>
        <dbReference type="ARBA" id="ARBA00023303"/>
    </source>
</evidence>
<evidence type="ECO:0000256" key="13">
    <source>
        <dbReference type="ARBA" id="ARBA00023286"/>
    </source>
</evidence>
<gene>
    <name evidence="23" type="ORF">RN001_015513</name>
</gene>
<dbReference type="SMART" id="SM00918">
    <property type="entry name" value="Lig_chan-Glu_bd"/>
    <property type="match status" value="1"/>
</dbReference>
<feature type="binding site" evidence="16">
    <location>
        <position position="500"/>
    </location>
    <ligand>
        <name>L-glutamate</name>
        <dbReference type="ChEBI" id="CHEBI:29985"/>
    </ligand>
</feature>
<evidence type="ECO:0000256" key="11">
    <source>
        <dbReference type="ARBA" id="ARBA00023180"/>
    </source>
</evidence>
<evidence type="ECO:0000256" key="3">
    <source>
        <dbReference type="ARBA" id="ARBA00022475"/>
    </source>
</evidence>
<dbReference type="InterPro" id="IPR001828">
    <property type="entry name" value="ANF_lig-bd_rcpt"/>
</dbReference>
<evidence type="ECO:0000256" key="17">
    <source>
        <dbReference type="PIRSR" id="PIRSR601508-2"/>
    </source>
</evidence>
<dbReference type="FunFam" id="3.40.190.10:FF:000060">
    <property type="entry name" value="Glutamate receptor ionotropic, kainate 1"/>
    <property type="match status" value="1"/>
</dbReference>
<keyword evidence="5 20" id="KW-0732">Signal</keyword>
<sequence>MRLGSWWAFVWLAGLLCFVHTLPPVIKIGAIFTEDQRDSSTELAFKYAVYKINRDKTILPYTSLEYDIRYVPKDDSFHASKKACSQVQLGVQAVFGPSDPLLGAHIHSICDALDIPHLEARLDLDTDVREFSINLYPAQHLLNTAFQDIMNFLNWTKVAIVYEEDYGLIKLRELVRSPHNTDLEIHLRQADPESYRAVLKEIKNKDIHNLVIDTKPSNMQHFLKGILQLQMNDYKYHYIFTTFDLETFDLEDFQYNFVNMTSFRVVDTGDLHIKEILRDMAKFQPTPNSPKLNSSFIKAEAALMYDSVFVFAIGLQTLEQSHSLKLSNVSCEREQPWDGGLSLINYINAVEFKGLSGPIEFKEGRRIDFRLDLLKLKQHALVKVGEWSPGAGVNISDHAAFFDPGSMNVTLIVTTILEQPYVMLKPQSNLTGNARYEGFCIDLLKEIASMVGFDYRIELVPDGKYGVIDLDTGDWNGIVRQLMDKKADLAVGSMTINYARESVIDFTKPFMNLGISILFKVPTSQQARLFSFMNPLAMDIWLYVLSAYILVSITMFVVARFSPYEWHNPHPCDIENEVIENQFSFANSFWFTIGTLMQQGSDLNPKATSTRIVGGIWWFFTLIIISSYTANLAAFLTVERMITPIENAEDLASQNEIPYGTLESGSTMTFFRDSMIETYKKMWRFMENRKPSVFVGTYEEGMQKVLEGNYAFLMESTMLDYAVQRDCNLTQIGGLLDSKGYGIATPMGSPWRDKISLAILELQEKGEIQMLYDKWWKNTGETCSRNDKSKESKANSLGVDNIGGVFVVLLCGLAFAVVVAICEFCYNSKKTALTEKRCIGAQQQSLCAEMGGELCFALRCRGSRQRPALRRQCSKCMPGATYVSAVLDIPPYPPQPPSRAPPGDDLKNKDLSIELQHRHIHHEPFACNKHHLKVGNRSEQSATRCFYFCFVFTRALGFLKWILTYQVKTSMGLLSWTENFGDEMFKNFNMSKLGMDEAYLNITSAIPKLYLYTVYKECVQCPYTKERTIEDGDILTINTRYPKSYRVVPDNLPISPINSVCDFDTNFGEFGVYNLIVTNDCYVETLKDPVNIYFPIVTVCLIYVAAVLLVSSFLYVFNVYTKKIDRQTTSYDEDPKQSKTNSRVASLDAFRGISITLMIFVNFGSGGYAKFQHAVWNGLQLSDLVFPWFMWIMGVCIPISTCSVLKKGISRNTALLNIIRRSCILFALGLFLNSGQYLDTLRIFAVLQRFGVCYLVVAISFILFPNGLDVNRYDNEQKNGFVEWKDLIALRPQWIIAFFILVLHNLLTFLVHAPNCEGGYLGPGGQHENGTYQGCTGGAAGYIDKLILGNHIYQYPEIRTIYQADAFDPEGILGCLTSILQVFIGSQVGATIIFYKSHVARLVRWCIWGAALGLIGGCLCGFSKEDGFIPINKHLWSLSFVLVTSSLAFFLFAICYLLIDVKKVWSGKPFLFAGMNAIFMYVGHSIAFNNFPIRWIPNQEEGFSTHFIMLFENVWGTAVWLLIAYQLYRIKFFLTI</sequence>
<dbReference type="FunFam" id="3.40.50.2300:FF:000106">
    <property type="entry name" value="Glutamate receptor ionotropic, kainate"/>
    <property type="match status" value="1"/>
</dbReference>
<evidence type="ECO:0000256" key="5">
    <source>
        <dbReference type="ARBA" id="ARBA00022729"/>
    </source>
</evidence>
<keyword evidence="18" id="KW-1015">Disulfide bond</keyword>
<dbReference type="PANTHER" id="PTHR18966">
    <property type="entry name" value="IONOTROPIC GLUTAMATE RECEPTOR"/>
    <property type="match status" value="1"/>
</dbReference>
<evidence type="ECO:0000256" key="4">
    <source>
        <dbReference type="ARBA" id="ARBA00022692"/>
    </source>
</evidence>
<accession>A0AAN7PPT2</accession>
<feature type="site" description="Interaction with the cone snail toxin Con-ikot-ikot" evidence="17">
    <location>
        <position position="672"/>
    </location>
</feature>
<evidence type="ECO:0000256" key="19">
    <source>
        <dbReference type="SAM" id="Phobius"/>
    </source>
</evidence>
<feature type="transmembrane region" description="Helical" evidence="19">
    <location>
        <begin position="540"/>
        <end position="559"/>
    </location>
</feature>
<keyword evidence="24" id="KW-1185">Reference proteome</keyword>
<evidence type="ECO:0000256" key="1">
    <source>
        <dbReference type="ARBA" id="ARBA00008685"/>
    </source>
</evidence>
<evidence type="ECO:0000256" key="15">
    <source>
        <dbReference type="ARBA" id="ARBA00034104"/>
    </source>
</evidence>
<dbReference type="FunFam" id="1.10.287.70:FF:000067">
    <property type="entry name" value="glutamate receptor 2 isoform X1"/>
    <property type="match status" value="1"/>
</dbReference>
<feature type="chain" id="PRO_5042974858" description="Glutamate receptor ionotropic, kainate 2" evidence="20">
    <location>
        <begin position="22"/>
        <end position="1536"/>
    </location>
</feature>
<dbReference type="InterPro" id="IPR019594">
    <property type="entry name" value="Glu/Gly-bd"/>
</dbReference>
<dbReference type="Gene3D" id="3.40.190.10">
    <property type="entry name" value="Periplasmic binding protein-like II"/>
    <property type="match status" value="2"/>
</dbReference>
<evidence type="ECO:0000256" key="2">
    <source>
        <dbReference type="ARBA" id="ARBA00022448"/>
    </source>
</evidence>
<dbReference type="SUPFAM" id="SSF53850">
    <property type="entry name" value="Periplasmic binding protein-like II"/>
    <property type="match status" value="1"/>
</dbReference>
<feature type="transmembrane region" description="Helical" evidence="19">
    <location>
        <begin position="1149"/>
        <end position="1168"/>
    </location>
</feature>
<feature type="transmembrane region" description="Helical" evidence="19">
    <location>
        <begin position="1092"/>
        <end position="1117"/>
    </location>
</feature>
<protein>
    <recommendedName>
        <fullName evidence="25">Glutamate receptor ionotropic, kainate 2</fullName>
    </recommendedName>
</protein>
<keyword evidence="3" id="KW-1003">Cell membrane</keyword>
<dbReference type="Proteomes" id="UP001353858">
    <property type="component" value="Unassembled WGS sequence"/>
</dbReference>
<feature type="binding site" evidence="16">
    <location>
        <position position="495"/>
    </location>
    <ligand>
        <name>L-glutamate</name>
        <dbReference type="ChEBI" id="CHEBI:29985"/>
    </ligand>
</feature>
<feature type="site" description="Crucial to convey clamshell closure to channel opening" evidence="17">
    <location>
        <position position="645"/>
    </location>
</feature>
<feature type="binding site" evidence="16">
    <location>
        <position position="666"/>
    </location>
    <ligand>
        <name>L-glutamate</name>
        <dbReference type="ChEBI" id="CHEBI:29985"/>
    </ligand>
</feature>
<feature type="transmembrane region" description="Helical" evidence="19">
    <location>
        <begin position="1402"/>
        <end position="1424"/>
    </location>
</feature>
<feature type="transmembrane region" description="Helical" evidence="19">
    <location>
        <begin position="1294"/>
        <end position="1313"/>
    </location>
</feature>
<dbReference type="InterPro" id="IPR028082">
    <property type="entry name" value="Peripla_BP_I"/>
</dbReference>
<dbReference type="SUPFAM" id="SSF53822">
    <property type="entry name" value="Periplasmic binding protein-like I"/>
    <property type="match status" value="1"/>
</dbReference>
<dbReference type="GO" id="GO:0045211">
    <property type="term" value="C:postsynaptic membrane"/>
    <property type="evidence" value="ECO:0007669"/>
    <property type="project" value="UniProtKB-SubCell"/>
</dbReference>
<evidence type="ECO:0000256" key="20">
    <source>
        <dbReference type="SAM" id="SignalP"/>
    </source>
</evidence>
<dbReference type="PRINTS" id="PR00177">
    <property type="entry name" value="NMDARECEPTOR"/>
</dbReference>
<feature type="transmembrane region" description="Helical" evidence="19">
    <location>
        <begin position="802"/>
        <end position="826"/>
    </location>
</feature>
<feature type="binding site" evidence="16">
    <location>
        <position position="667"/>
    </location>
    <ligand>
        <name>L-glutamate</name>
        <dbReference type="ChEBI" id="CHEBI:29985"/>
    </ligand>
</feature>
<comment type="subcellular location">
    <subcellularLocation>
        <location evidence="15">Postsynaptic cell membrane</location>
        <topology evidence="15">Multi-pass membrane protein</topology>
    </subcellularLocation>
</comment>
<dbReference type="InterPro" id="IPR015683">
    <property type="entry name" value="Ionotropic_Glu_rcpt"/>
</dbReference>
<feature type="transmembrane region" description="Helical" evidence="19">
    <location>
        <begin position="1507"/>
        <end position="1528"/>
    </location>
</feature>
<organism evidence="23 24">
    <name type="scientific">Aquatica leii</name>
    <dbReference type="NCBI Taxonomy" id="1421715"/>
    <lineage>
        <taxon>Eukaryota</taxon>
        <taxon>Metazoa</taxon>
        <taxon>Ecdysozoa</taxon>
        <taxon>Arthropoda</taxon>
        <taxon>Hexapoda</taxon>
        <taxon>Insecta</taxon>
        <taxon>Pterygota</taxon>
        <taxon>Neoptera</taxon>
        <taxon>Endopterygota</taxon>
        <taxon>Coleoptera</taxon>
        <taxon>Polyphaga</taxon>
        <taxon>Elateriformia</taxon>
        <taxon>Elateroidea</taxon>
        <taxon>Lampyridae</taxon>
        <taxon>Luciolinae</taxon>
        <taxon>Aquatica</taxon>
    </lineage>
</organism>
<dbReference type="Pfam" id="PF00060">
    <property type="entry name" value="Lig_chan"/>
    <property type="match status" value="1"/>
</dbReference>
<evidence type="ECO:0000256" key="10">
    <source>
        <dbReference type="ARBA" id="ARBA00023170"/>
    </source>
</evidence>
<keyword evidence="2" id="KW-0813">Transport</keyword>
<feature type="transmembrane region" description="Helical" evidence="19">
    <location>
        <begin position="1188"/>
        <end position="1206"/>
    </location>
</feature>
<evidence type="ECO:0000256" key="18">
    <source>
        <dbReference type="PIRSR" id="PIRSR601508-3"/>
    </source>
</evidence>
<evidence type="ECO:0000313" key="24">
    <source>
        <dbReference type="Proteomes" id="UP001353858"/>
    </source>
</evidence>
<keyword evidence="8" id="KW-0406">Ion transport</keyword>
<name>A0AAN7PPT2_9COLE</name>
<dbReference type="InterPro" id="IPR001320">
    <property type="entry name" value="Iontro_rcpt_C"/>
</dbReference>
<keyword evidence="4 19" id="KW-0812">Transmembrane</keyword>
<feature type="domain" description="Ionotropic glutamate receptor L-glutamate and glycine-binding" evidence="22">
    <location>
        <begin position="420"/>
        <end position="484"/>
    </location>
</feature>
<keyword evidence="14" id="KW-0407">Ion channel</keyword>
<evidence type="ECO:0000313" key="23">
    <source>
        <dbReference type="EMBL" id="KAK4873484.1"/>
    </source>
</evidence>
<proteinExistence type="inferred from homology"/>
<feature type="disulfide bond" evidence="18">
    <location>
        <begin position="727"/>
        <end position="783"/>
    </location>
</feature>
<comment type="similarity">
    <text evidence="1">Belongs to the glutamate-gated ion channel (TC 1.A.10.1) family.</text>
</comment>
<evidence type="ECO:0000259" key="22">
    <source>
        <dbReference type="SMART" id="SM00918"/>
    </source>
</evidence>
<dbReference type="InterPro" id="IPR001508">
    <property type="entry name" value="Iono_Glu_rcpt_met"/>
</dbReference>
<keyword evidence="10" id="KW-0675">Receptor</keyword>
<dbReference type="EMBL" id="JARPUR010000007">
    <property type="protein sequence ID" value="KAK4873484.1"/>
    <property type="molecule type" value="Genomic_DNA"/>
</dbReference>
<feature type="binding site" evidence="16">
    <location>
        <position position="715"/>
    </location>
    <ligand>
        <name>L-glutamate</name>
        <dbReference type="ChEBI" id="CHEBI:29985"/>
    </ligand>
</feature>
<dbReference type="SUPFAM" id="SSF81324">
    <property type="entry name" value="Voltage-gated potassium channels"/>
    <property type="match status" value="1"/>
</dbReference>
<evidence type="ECO:0000256" key="12">
    <source>
        <dbReference type="ARBA" id="ARBA00023257"/>
    </source>
</evidence>
<dbReference type="Gene3D" id="3.40.50.2300">
    <property type="match status" value="2"/>
</dbReference>
<keyword evidence="6 19" id="KW-1133">Transmembrane helix</keyword>
<evidence type="ECO:0000259" key="21">
    <source>
        <dbReference type="SMART" id="SM00079"/>
    </source>
</evidence>
<reference evidence="24" key="1">
    <citation type="submission" date="2023-01" db="EMBL/GenBank/DDBJ databases">
        <title>Key to firefly adult light organ development and bioluminescence: homeobox transcription factors regulate luciferase expression and transportation to peroxisome.</title>
        <authorList>
            <person name="Fu X."/>
        </authorList>
    </citation>
    <scope>NUCLEOTIDE SEQUENCE [LARGE SCALE GENOMIC DNA]</scope>
</reference>
<evidence type="ECO:0000256" key="6">
    <source>
        <dbReference type="ARBA" id="ARBA00022989"/>
    </source>
</evidence>
<keyword evidence="9 19" id="KW-0472">Membrane</keyword>
<feature type="transmembrane region" description="Helical" evidence="19">
    <location>
        <begin position="945"/>
        <end position="963"/>
    </location>
</feature>
<dbReference type="GO" id="GO:0015276">
    <property type="term" value="F:ligand-gated monoatomic ion channel activity"/>
    <property type="evidence" value="ECO:0007669"/>
    <property type="project" value="InterPro"/>
</dbReference>
<dbReference type="Pfam" id="PF10613">
    <property type="entry name" value="Lig_chan-Glu_bd"/>
    <property type="match status" value="1"/>
</dbReference>
<dbReference type="FunFam" id="3.40.190.10:FF:000072">
    <property type="entry name" value="glutamate receptor ionotropic, kainate 4"/>
    <property type="match status" value="1"/>
</dbReference>
<feature type="transmembrane region" description="Helical" evidence="19">
    <location>
        <begin position="1371"/>
        <end position="1395"/>
    </location>
</feature>
<evidence type="ECO:0008006" key="25">
    <source>
        <dbReference type="Google" id="ProtNLM"/>
    </source>
</evidence>
<dbReference type="GO" id="GO:0038023">
    <property type="term" value="F:signaling receptor activity"/>
    <property type="evidence" value="ECO:0007669"/>
    <property type="project" value="InterPro"/>
</dbReference>
<feature type="signal peptide" evidence="20">
    <location>
        <begin position="1"/>
        <end position="21"/>
    </location>
</feature>
<dbReference type="SMART" id="SM00079">
    <property type="entry name" value="PBPe"/>
    <property type="match status" value="1"/>
</dbReference>
<feature type="transmembrane region" description="Helical" evidence="19">
    <location>
        <begin position="1243"/>
        <end position="1264"/>
    </location>
</feature>
<evidence type="ECO:0000256" key="7">
    <source>
        <dbReference type="ARBA" id="ARBA00023018"/>
    </source>
</evidence>
<evidence type="ECO:0000256" key="9">
    <source>
        <dbReference type="ARBA" id="ARBA00023136"/>
    </source>
</evidence>
<feature type="transmembrane region" description="Helical" evidence="19">
    <location>
        <begin position="1470"/>
        <end position="1487"/>
    </location>
</feature>
<evidence type="ECO:0000256" key="8">
    <source>
        <dbReference type="ARBA" id="ARBA00023065"/>
    </source>
</evidence>
<feature type="transmembrane region" description="Helical" evidence="19">
    <location>
        <begin position="616"/>
        <end position="638"/>
    </location>
</feature>
<keyword evidence="12" id="KW-0628">Postsynaptic cell membrane</keyword>
<dbReference type="FunFam" id="3.40.190.10:FF:000167">
    <property type="entry name" value="Eye-enriched kainate receptor, isoform B"/>
    <property type="match status" value="1"/>
</dbReference>
<comment type="caution">
    <text evidence="23">The sequence shown here is derived from an EMBL/GenBank/DDBJ whole genome shotgun (WGS) entry which is preliminary data.</text>
</comment>
<keyword evidence="11" id="KW-0325">Glycoprotein</keyword>
<dbReference type="CDD" id="cd06382">
    <property type="entry name" value="PBP1_iGluR_Kainate"/>
    <property type="match status" value="1"/>
</dbReference>
<keyword evidence="13" id="KW-1071">Ligand-gated ion channel</keyword>
<feature type="transmembrane region" description="Helical" evidence="19">
    <location>
        <begin position="1436"/>
        <end position="1458"/>
    </location>
</feature>
<feature type="transmembrane region" description="Helical" evidence="19">
    <location>
        <begin position="1218"/>
        <end position="1237"/>
    </location>
</feature>
<feature type="domain" description="Ionotropic glutamate receptor C-terminal" evidence="21">
    <location>
        <begin position="410"/>
        <end position="778"/>
    </location>
</feature>